<dbReference type="SUPFAM" id="SSF50998">
    <property type="entry name" value="Quinoprotein alcohol dehydrogenase-like"/>
    <property type="match status" value="1"/>
</dbReference>
<dbReference type="InterPro" id="IPR011047">
    <property type="entry name" value="Quinoprotein_ADH-like_sf"/>
</dbReference>
<accession>A0A813YEX0</accession>
<comment type="caution">
    <text evidence="2">The sequence shown here is derived from an EMBL/GenBank/DDBJ whole genome shotgun (WGS) entry which is preliminary data.</text>
</comment>
<dbReference type="InterPro" id="IPR001810">
    <property type="entry name" value="F-box_dom"/>
</dbReference>
<dbReference type="AlphaFoldDB" id="A0A813YEX0"/>
<dbReference type="PROSITE" id="PS50181">
    <property type="entry name" value="FBOX"/>
    <property type="match status" value="1"/>
</dbReference>
<dbReference type="Proteomes" id="UP000663845">
    <property type="component" value="Unassembled WGS sequence"/>
</dbReference>
<feature type="domain" description="F-box" evidence="1">
    <location>
        <begin position="1"/>
        <end position="49"/>
    </location>
</feature>
<protein>
    <recommendedName>
        <fullName evidence="1">F-box domain-containing protein</fullName>
    </recommendedName>
</protein>
<gene>
    <name evidence="2" type="ORF">JYZ213_LOCUS9608</name>
</gene>
<dbReference type="Gene3D" id="1.20.1280.50">
    <property type="match status" value="1"/>
</dbReference>
<dbReference type="SUPFAM" id="SSF81383">
    <property type="entry name" value="F-box domain"/>
    <property type="match status" value="1"/>
</dbReference>
<dbReference type="EMBL" id="CAJNOG010000068">
    <property type="protein sequence ID" value="CAF0883243.1"/>
    <property type="molecule type" value="Genomic_DNA"/>
</dbReference>
<evidence type="ECO:0000313" key="2">
    <source>
        <dbReference type="EMBL" id="CAF0883243.1"/>
    </source>
</evidence>
<sequence>MISILDLPDDILVDLFCRYVSTKDLGRIEQVCRRFHAILNDYTLPWKKALARLTNVSFSQLKNAAGCPAFENIRHSPSIISHPFHLPSDYQYEILSERSINSSHLLPLDYRRPSNQFNTCSKVDCDIRRVFNNYRYLISLAHHWNGENKYKNHTLIKFIRRAQTSLLQYDEHNHQLWFTHDYTLRCLNLSNNQIDHSYEFNHDDILCYKIYNNHLICMANGNQLRIICRQTNDIYPCKNNLNNPANFGERNDILSLDIYSNDQERYLILNGSRDHTVSLQTFDISSRLNQPIWRTKLDDRVLASRFTSDGGHFLIGTGGTLSPYPLVLFNTERAKPIHLYNANYRRGAGVRCIEWVSSNVFIAAGFDNQFKEFDLRTGQCHYTFDDEFANDYCSLAVSVDDHNVSNGIILGGNHNSTVRLVNRKQRQLQQVFFISKERSPVHSLAVTPEYLFASVDRSIVALDFTKNNRQFQQINHKF</sequence>
<dbReference type="InterPro" id="IPR036047">
    <property type="entry name" value="F-box-like_dom_sf"/>
</dbReference>
<name>A0A813YEX0_9BILA</name>
<evidence type="ECO:0000259" key="1">
    <source>
        <dbReference type="PROSITE" id="PS50181"/>
    </source>
</evidence>
<organism evidence="2 3">
    <name type="scientific">Adineta steineri</name>
    <dbReference type="NCBI Taxonomy" id="433720"/>
    <lineage>
        <taxon>Eukaryota</taxon>
        <taxon>Metazoa</taxon>
        <taxon>Spiralia</taxon>
        <taxon>Gnathifera</taxon>
        <taxon>Rotifera</taxon>
        <taxon>Eurotatoria</taxon>
        <taxon>Bdelloidea</taxon>
        <taxon>Adinetida</taxon>
        <taxon>Adinetidae</taxon>
        <taxon>Adineta</taxon>
    </lineage>
</organism>
<dbReference type="InterPro" id="IPR015943">
    <property type="entry name" value="WD40/YVTN_repeat-like_dom_sf"/>
</dbReference>
<evidence type="ECO:0000313" key="3">
    <source>
        <dbReference type="Proteomes" id="UP000663845"/>
    </source>
</evidence>
<proteinExistence type="predicted"/>
<reference evidence="2" key="1">
    <citation type="submission" date="2021-02" db="EMBL/GenBank/DDBJ databases">
        <authorList>
            <person name="Nowell W R."/>
        </authorList>
    </citation>
    <scope>NUCLEOTIDE SEQUENCE</scope>
</reference>
<dbReference type="Gene3D" id="2.130.10.10">
    <property type="entry name" value="YVTN repeat-like/Quinoprotein amine dehydrogenase"/>
    <property type="match status" value="1"/>
</dbReference>
<dbReference type="Pfam" id="PF12937">
    <property type="entry name" value="F-box-like"/>
    <property type="match status" value="1"/>
</dbReference>